<evidence type="ECO:0000259" key="2">
    <source>
        <dbReference type="Pfam" id="PF08486"/>
    </source>
</evidence>
<name>A0A0C7RB86_PARSO</name>
<keyword evidence="1" id="KW-0472">Membrane</keyword>
<gene>
    <name evidence="3" type="primary">spoIIC</name>
    <name evidence="3" type="ORF">R28058_29311</name>
</gene>
<feature type="domain" description="Sporulation stage II protein D amidase enhancer LytB N-terminal" evidence="2">
    <location>
        <begin position="67"/>
        <end position="171"/>
    </location>
</feature>
<dbReference type="RefSeq" id="WP_055343100.1">
    <property type="nucleotide sequence ID" value="NZ_CDNI01000024.1"/>
</dbReference>
<feature type="transmembrane region" description="Helical" evidence="1">
    <location>
        <begin position="6"/>
        <end position="27"/>
    </location>
</feature>
<evidence type="ECO:0000313" key="3">
    <source>
        <dbReference type="EMBL" id="CEQ05214.1"/>
    </source>
</evidence>
<proteinExistence type="predicted"/>
<accession>A0A0C7RB86</accession>
<reference evidence="3 4" key="1">
    <citation type="submission" date="2015-01" db="EMBL/GenBank/DDBJ databases">
        <authorList>
            <person name="Aslett A.Martin."/>
            <person name="De Silva Nishadi"/>
        </authorList>
    </citation>
    <scope>NUCLEOTIDE SEQUENCE [LARGE SCALE GENOMIC DNA]</scope>
    <source>
        <strain evidence="3 4">R28058</strain>
    </source>
</reference>
<sequence length="340" mass="38676">MKNPLIVFAGVIITAIAVPICISIFAYDSSSQMHINSSNDFNFRSKRDKKVINYETVNKKTPQIKVYNHKTGQVEIKDLEEYLCGVISGEMSAEFDLEALKAQAVAARTFTIYNKDSKKHKSADVCTDYKHCQEYKSKDELLKKNGKKWMDKHYKKIEQAVKETKGHIIVYNDKPILPLYFSTSSGSTENSEEVFSTKYPYLRAVDSPYDKNAPKYASNIKINNEDFVRTIQKSYPGINISSENLSGQISIKSRSEGGSVEKIKISNKELSGRDIRSLFDLNSANFDIKYNKDYVDIIVKGYGHGVGMSQWGAEGMAKDGYQYYDILNHYYSSTKIKDIY</sequence>
<dbReference type="PANTHER" id="PTHR30032:SF4">
    <property type="entry name" value="AMIDASE ENHANCER"/>
    <property type="match status" value="1"/>
</dbReference>
<dbReference type="GO" id="GO:0030435">
    <property type="term" value="P:sporulation resulting in formation of a cellular spore"/>
    <property type="evidence" value="ECO:0007669"/>
    <property type="project" value="InterPro"/>
</dbReference>
<evidence type="ECO:0000313" key="4">
    <source>
        <dbReference type="Proteomes" id="UP000049127"/>
    </source>
</evidence>
<dbReference type="NCBIfam" id="TIGR02870">
    <property type="entry name" value="spore_II_D"/>
    <property type="match status" value="1"/>
</dbReference>
<dbReference type="InterPro" id="IPR013486">
    <property type="entry name" value="SpoIID/LytB"/>
</dbReference>
<dbReference type="InterPro" id="IPR013693">
    <property type="entry name" value="SpoIID/LytB_N"/>
</dbReference>
<dbReference type="OrthoDB" id="9794671at2"/>
<dbReference type="EMBL" id="CEKZ01000024">
    <property type="protein sequence ID" value="CEQ05214.1"/>
    <property type="molecule type" value="Genomic_DNA"/>
</dbReference>
<dbReference type="NCBIfam" id="TIGR02669">
    <property type="entry name" value="SpoIID_LytB"/>
    <property type="match status" value="1"/>
</dbReference>
<dbReference type="PANTHER" id="PTHR30032">
    <property type="entry name" value="N-ACETYLMURAMOYL-L-ALANINE AMIDASE-RELATED"/>
    <property type="match status" value="1"/>
</dbReference>
<keyword evidence="1" id="KW-1133">Transmembrane helix</keyword>
<organism evidence="3 4">
    <name type="scientific">Paraclostridium sordellii</name>
    <name type="common">Clostridium sordellii</name>
    <dbReference type="NCBI Taxonomy" id="1505"/>
    <lineage>
        <taxon>Bacteria</taxon>
        <taxon>Bacillati</taxon>
        <taxon>Bacillota</taxon>
        <taxon>Clostridia</taxon>
        <taxon>Peptostreptococcales</taxon>
        <taxon>Peptostreptococcaceae</taxon>
        <taxon>Paraclostridium</taxon>
    </lineage>
</organism>
<dbReference type="Proteomes" id="UP000049127">
    <property type="component" value="Unassembled WGS sequence"/>
</dbReference>
<dbReference type="GO" id="GO:0030288">
    <property type="term" value="C:outer membrane-bounded periplasmic space"/>
    <property type="evidence" value="ECO:0007669"/>
    <property type="project" value="TreeGrafter"/>
</dbReference>
<keyword evidence="1" id="KW-0812">Transmembrane</keyword>
<dbReference type="Pfam" id="PF08486">
    <property type="entry name" value="SpoIID"/>
    <property type="match status" value="1"/>
</dbReference>
<dbReference type="AlphaFoldDB" id="A0A0C7RB86"/>
<dbReference type="InterPro" id="IPR014225">
    <property type="entry name" value="Spore_II_D_firmicutes"/>
</dbReference>
<protein>
    <submittedName>
        <fullName evidence="3">Stage II sporulation protein D</fullName>
    </submittedName>
</protein>
<evidence type="ECO:0000256" key="1">
    <source>
        <dbReference type="SAM" id="Phobius"/>
    </source>
</evidence>
<dbReference type="InterPro" id="IPR051922">
    <property type="entry name" value="Bact_Sporulation_Assoc"/>
</dbReference>